<dbReference type="EMBL" id="CP025189">
    <property type="protein sequence ID" value="AWV23297.1"/>
    <property type="molecule type" value="Genomic_DNA"/>
</dbReference>
<name>A0A4Y1MZG2_9PROT</name>
<reference evidence="1" key="1">
    <citation type="submission" date="2017-12" db="EMBL/GenBank/DDBJ databases">
        <authorList>
            <person name="Martens C."/>
            <person name="Dahlstrom E."/>
            <person name="Barbian K."/>
            <person name="Sykora L."/>
            <person name="Ricklefs S."/>
            <person name="Bruno D."/>
            <person name="Anzick I."/>
            <person name="Myles I."/>
            <person name="Datta S.K."/>
        </authorList>
    </citation>
    <scope>NUCLEOTIDE SEQUENCE</scope>
    <source>
        <strain evidence="1">AD2</strain>
    </source>
</reference>
<sequence length="94" mass="10249">MEEEHPSPQLTELIAAVETYRILANLLKAAVIGMVAQASPETRQIVSLLVEQAGSEPPPAVWNSPEFVAGMLQQSREMAQDLAEAIRSFDGPEF</sequence>
<evidence type="ECO:0000313" key="1">
    <source>
        <dbReference type="EMBL" id="AWV23297.1"/>
    </source>
</evidence>
<organism evidence="1">
    <name type="scientific">Roseomonas mucosa</name>
    <dbReference type="NCBI Taxonomy" id="207340"/>
    <lineage>
        <taxon>Bacteria</taxon>
        <taxon>Pseudomonadati</taxon>
        <taxon>Pseudomonadota</taxon>
        <taxon>Alphaproteobacteria</taxon>
        <taxon>Acetobacterales</taxon>
        <taxon>Roseomonadaceae</taxon>
        <taxon>Roseomonas</taxon>
    </lineage>
</organism>
<protein>
    <submittedName>
        <fullName evidence="1">Uncharacterized protein</fullName>
    </submittedName>
</protein>
<accession>A0A4Y1MZG2</accession>
<gene>
    <name evidence="1" type="ORF">RADP37_05370</name>
</gene>
<proteinExistence type="predicted"/>
<dbReference type="AlphaFoldDB" id="A0A4Y1MZG2"/>